<keyword evidence="2" id="KW-1185">Reference proteome</keyword>
<evidence type="ECO:0000313" key="1">
    <source>
        <dbReference type="EMBL" id="KAJ2983482.1"/>
    </source>
</evidence>
<gene>
    <name evidence="1" type="ORF">NUW58_g6243</name>
</gene>
<sequence>MSFEQKGPASTSDFEADPRDLTYRRQQGTIRLLNSVRVGLTGLALLSGITILGTSANAIMVYNNTHVPSDFNLALWPDEFDLRPTVALVAGSSFVLLANLVSLIFSKTRVVSPIHSSISNRDIKVHELTHVPFLQLQNYTLAHTSVTFIAPFVGFVAALIGIAFFYAVNASTTVDTLQSWSCQWGYTDMTLEPHFGTLCQQSEVALYLAVILVPVEAITLMVAGVQMALERKSRAFVPAQKPSSPALS</sequence>
<name>A0ACC1NVV7_9PEZI</name>
<proteinExistence type="predicted"/>
<dbReference type="EMBL" id="JAPDGR010001370">
    <property type="protein sequence ID" value="KAJ2983482.1"/>
    <property type="molecule type" value="Genomic_DNA"/>
</dbReference>
<organism evidence="1 2">
    <name type="scientific">Xylaria curta</name>
    <dbReference type="NCBI Taxonomy" id="42375"/>
    <lineage>
        <taxon>Eukaryota</taxon>
        <taxon>Fungi</taxon>
        <taxon>Dikarya</taxon>
        <taxon>Ascomycota</taxon>
        <taxon>Pezizomycotina</taxon>
        <taxon>Sordariomycetes</taxon>
        <taxon>Xylariomycetidae</taxon>
        <taxon>Xylariales</taxon>
        <taxon>Xylariaceae</taxon>
        <taxon>Xylaria</taxon>
    </lineage>
</organism>
<protein>
    <submittedName>
        <fullName evidence="1">Uncharacterized protein</fullName>
    </submittedName>
</protein>
<reference evidence="1" key="1">
    <citation type="submission" date="2022-10" db="EMBL/GenBank/DDBJ databases">
        <title>Genome Sequence of Xylaria curta.</title>
        <authorList>
            <person name="Buettner E."/>
        </authorList>
    </citation>
    <scope>NUCLEOTIDE SEQUENCE</scope>
    <source>
        <strain evidence="1">Babe10</strain>
    </source>
</reference>
<dbReference type="Proteomes" id="UP001143856">
    <property type="component" value="Unassembled WGS sequence"/>
</dbReference>
<comment type="caution">
    <text evidence="1">The sequence shown here is derived from an EMBL/GenBank/DDBJ whole genome shotgun (WGS) entry which is preliminary data.</text>
</comment>
<evidence type="ECO:0000313" key="2">
    <source>
        <dbReference type="Proteomes" id="UP001143856"/>
    </source>
</evidence>
<accession>A0ACC1NVV7</accession>